<evidence type="ECO:0000256" key="3">
    <source>
        <dbReference type="ARBA" id="ARBA00022833"/>
    </source>
</evidence>
<dbReference type="EMBL" id="KV407455">
    <property type="protein sequence ID" value="KZF25516.1"/>
    <property type="molecule type" value="Genomic_DNA"/>
</dbReference>
<dbReference type="PANTHER" id="PTHR21319">
    <property type="entry name" value="RING FINGER AND CHY ZINC FINGER DOMAIN-CONTAINING PROTEIN 1"/>
    <property type="match status" value="1"/>
</dbReference>
<dbReference type="PROSITE" id="PS50089">
    <property type="entry name" value="ZF_RING_2"/>
    <property type="match status" value="1"/>
</dbReference>
<dbReference type="InterPro" id="IPR017921">
    <property type="entry name" value="Znf_CTCHY"/>
</dbReference>
<dbReference type="PROSITE" id="PS51266">
    <property type="entry name" value="ZF_CHY"/>
    <property type="match status" value="1"/>
</dbReference>
<evidence type="ECO:0000259" key="5">
    <source>
        <dbReference type="PROSITE" id="PS50089"/>
    </source>
</evidence>
<dbReference type="Gene3D" id="2.20.28.10">
    <property type="match status" value="1"/>
</dbReference>
<dbReference type="PROSITE" id="PS51270">
    <property type="entry name" value="ZF_CTCHY"/>
    <property type="match status" value="1"/>
</dbReference>
<dbReference type="RefSeq" id="XP_018191071.1">
    <property type="nucleotide sequence ID" value="XM_018329653.1"/>
</dbReference>
<keyword evidence="3" id="KW-0862">Zinc</keyword>
<dbReference type="InterPro" id="IPR037275">
    <property type="entry name" value="Znf_CTCHY_sf"/>
</dbReference>
<dbReference type="GO" id="GO:0008270">
    <property type="term" value="F:zinc ion binding"/>
    <property type="evidence" value="ECO:0007669"/>
    <property type="project" value="UniProtKB-KW"/>
</dbReference>
<evidence type="ECO:0000313" key="8">
    <source>
        <dbReference type="EMBL" id="KZF25516.1"/>
    </source>
</evidence>
<dbReference type="OrthoDB" id="411372at2759"/>
<dbReference type="Pfam" id="PF14599">
    <property type="entry name" value="zinc_ribbon_6"/>
    <property type="match status" value="1"/>
</dbReference>
<sequence>LGCQHYKRNVKLQCADCARWYTCRFCHDEREDHALNRRKTKNMLCMVCSFPQPAGAQCQQCNTTAAYYYCEICKLWDDDNEKSIYHCDDCGICRVGQGLGKDFYHCKTCGVCMSIAIADSHRCIERSTDCNCPICGEYMFTSPHTVVFMKCGHSIHHKCFYEHMKTSYRCPICNRSVVNMEIQFRNLDRAIEEQPMPPQFRDTQAVVSCNDCSAKTIVPYHWLGLKC</sequence>
<dbReference type="SMART" id="SM00184">
    <property type="entry name" value="RING"/>
    <property type="match status" value="1"/>
</dbReference>
<dbReference type="GO" id="GO:0061630">
    <property type="term" value="F:ubiquitin protein ligase activity"/>
    <property type="evidence" value="ECO:0007669"/>
    <property type="project" value="TreeGrafter"/>
</dbReference>
<dbReference type="STRING" id="1328760.A0A165IXP5"/>
<dbReference type="PANTHER" id="PTHR21319:SF0">
    <property type="entry name" value="AND RING FINGER DOMAIN PROTEIN, PUTATIVE (AFU_ORTHOLOGUE AFUA_1G08900)-RELATED"/>
    <property type="match status" value="1"/>
</dbReference>
<dbReference type="GO" id="GO:0016567">
    <property type="term" value="P:protein ubiquitination"/>
    <property type="evidence" value="ECO:0007669"/>
    <property type="project" value="TreeGrafter"/>
</dbReference>
<dbReference type="SUPFAM" id="SSF161219">
    <property type="entry name" value="CHY zinc finger-like"/>
    <property type="match status" value="1"/>
</dbReference>
<dbReference type="Pfam" id="PF13639">
    <property type="entry name" value="zf-RING_2"/>
    <property type="match status" value="1"/>
</dbReference>
<dbReference type="CDD" id="cd16464">
    <property type="entry name" value="RING-H2_Pirh2-like"/>
    <property type="match status" value="1"/>
</dbReference>
<evidence type="ECO:0000256" key="1">
    <source>
        <dbReference type="ARBA" id="ARBA00022723"/>
    </source>
</evidence>
<gene>
    <name evidence="8" type="ORF">L228DRAFT_204423</name>
</gene>
<dbReference type="InParanoid" id="A0A165IXP5"/>
<evidence type="ECO:0000256" key="4">
    <source>
        <dbReference type="PROSITE-ProRule" id="PRU00601"/>
    </source>
</evidence>
<dbReference type="InterPro" id="IPR037274">
    <property type="entry name" value="Znf_CHY_sf"/>
</dbReference>
<feature type="non-terminal residue" evidence="8">
    <location>
        <position position="1"/>
    </location>
</feature>
<reference evidence="8 9" key="1">
    <citation type="journal article" date="2016" name="Fungal Biol.">
        <title>The genome of Xylona heveae provides a window into fungal endophytism.</title>
        <authorList>
            <person name="Gazis R."/>
            <person name="Kuo A."/>
            <person name="Riley R."/>
            <person name="LaButti K."/>
            <person name="Lipzen A."/>
            <person name="Lin J."/>
            <person name="Amirebrahimi M."/>
            <person name="Hesse C.N."/>
            <person name="Spatafora J.W."/>
            <person name="Henrissat B."/>
            <person name="Hainaut M."/>
            <person name="Grigoriev I.V."/>
            <person name="Hibbett D.S."/>
        </authorList>
    </citation>
    <scope>NUCLEOTIDE SEQUENCE [LARGE SCALE GENOMIC DNA]</scope>
    <source>
        <strain evidence="8 9">TC161</strain>
    </source>
</reference>
<dbReference type="AlphaFoldDB" id="A0A165IXP5"/>
<dbReference type="InterPro" id="IPR039512">
    <property type="entry name" value="RCHY1_zinc-ribbon"/>
</dbReference>
<feature type="domain" description="CHY-type" evidence="6">
    <location>
        <begin position="1"/>
        <end position="63"/>
    </location>
</feature>
<dbReference type="Gene3D" id="3.30.40.10">
    <property type="entry name" value="Zinc/RING finger domain, C3HC4 (zinc finger)"/>
    <property type="match status" value="1"/>
</dbReference>
<keyword evidence="9" id="KW-1185">Reference proteome</keyword>
<keyword evidence="2 4" id="KW-0863">Zinc-finger</keyword>
<proteinExistence type="predicted"/>
<evidence type="ECO:0000313" key="9">
    <source>
        <dbReference type="Proteomes" id="UP000076632"/>
    </source>
</evidence>
<keyword evidence="1" id="KW-0479">Metal-binding</keyword>
<feature type="non-terminal residue" evidence="8">
    <location>
        <position position="227"/>
    </location>
</feature>
<feature type="domain" description="RING-type" evidence="5">
    <location>
        <begin position="132"/>
        <end position="174"/>
    </location>
</feature>
<accession>A0A165IXP5</accession>
<protein>
    <submittedName>
        <fullName evidence="8">Zf-CHY-domain-containing protein</fullName>
    </submittedName>
</protein>
<dbReference type="InterPro" id="IPR013083">
    <property type="entry name" value="Znf_RING/FYVE/PHD"/>
</dbReference>
<name>A0A165IXP5_XYLHT</name>
<dbReference type="SUPFAM" id="SSF161245">
    <property type="entry name" value="Zinc hairpin stack"/>
    <property type="match status" value="1"/>
</dbReference>
<organism evidence="8 9">
    <name type="scientific">Xylona heveae (strain CBS 132557 / TC161)</name>
    <dbReference type="NCBI Taxonomy" id="1328760"/>
    <lineage>
        <taxon>Eukaryota</taxon>
        <taxon>Fungi</taxon>
        <taxon>Dikarya</taxon>
        <taxon>Ascomycota</taxon>
        <taxon>Pezizomycotina</taxon>
        <taxon>Xylonomycetes</taxon>
        <taxon>Xylonales</taxon>
        <taxon>Xylonaceae</taxon>
        <taxon>Xylona</taxon>
    </lineage>
</organism>
<dbReference type="Pfam" id="PF05495">
    <property type="entry name" value="zf-CHY"/>
    <property type="match status" value="1"/>
</dbReference>
<evidence type="ECO:0000259" key="7">
    <source>
        <dbReference type="PROSITE" id="PS51270"/>
    </source>
</evidence>
<dbReference type="GO" id="GO:0006511">
    <property type="term" value="P:ubiquitin-dependent protein catabolic process"/>
    <property type="evidence" value="ECO:0007669"/>
    <property type="project" value="TreeGrafter"/>
</dbReference>
<feature type="domain" description="CTCHY-type" evidence="7">
    <location>
        <begin position="65"/>
        <end position="131"/>
    </location>
</feature>
<dbReference type="GeneID" id="28894790"/>
<dbReference type="OMA" id="KLYPCRL"/>
<evidence type="ECO:0000256" key="2">
    <source>
        <dbReference type="ARBA" id="ARBA00022771"/>
    </source>
</evidence>
<dbReference type="GO" id="GO:0005634">
    <property type="term" value="C:nucleus"/>
    <property type="evidence" value="ECO:0007669"/>
    <property type="project" value="TreeGrafter"/>
</dbReference>
<dbReference type="InterPro" id="IPR001841">
    <property type="entry name" value="Znf_RING"/>
</dbReference>
<evidence type="ECO:0000259" key="6">
    <source>
        <dbReference type="PROSITE" id="PS51266"/>
    </source>
</evidence>
<dbReference type="Proteomes" id="UP000076632">
    <property type="component" value="Unassembled WGS sequence"/>
</dbReference>
<dbReference type="InterPro" id="IPR008913">
    <property type="entry name" value="Znf_CHY"/>
</dbReference>
<dbReference type="SUPFAM" id="SSF57850">
    <property type="entry name" value="RING/U-box"/>
    <property type="match status" value="1"/>
</dbReference>